<accession>A0A286RA47</accession>
<evidence type="ECO:0000313" key="3">
    <source>
        <dbReference type="Proteomes" id="UP000215086"/>
    </source>
</evidence>
<dbReference type="Proteomes" id="UP000215086">
    <property type="component" value="Chromosome"/>
</dbReference>
<reference evidence="2 3" key="1">
    <citation type="journal article" name="Front. Microbiol.">
        <title>Sugar Metabolism of the First Thermophilic Planctomycete Thermogutta terrifontis: Comparative Genomic and Transcriptomic Approaches.</title>
        <authorList>
            <person name="Elcheninov A.G."/>
            <person name="Menzel P."/>
            <person name="Gudbergsdottir S.R."/>
            <person name="Slesarev A.I."/>
            <person name="Kadnikov V.V."/>
            <person name="Krogh A."/>
            <person name="Bonch-Osmolovskaya E.A."/>
            <person name="Peng X."/>
            <person name="Kublanov I.V."/>
        </authorList>
    </citation>
    <scope>NUCLEOTIDE SEQUENCE [LARGE SCALE GENOMIC DNA]</scope>
    <source>
        <strain evidence="2 3">R1</strain>
    </source>
</reference>
<feature type="domain" description="LarA-like N-terminal" evidence="1">
    <location>
        <begin position="42"/>
        <end position="182"/>
    </location>
</feature>
<organism evidence="2 3">
    <name type="scientific">Thermogutta terrifontis</name>
    <dbReference type="NCBI Taxonomy" id="1331910"/>
    <lineage>
        <taxon>Bacteria</taxon>
        <taxon>Pseudomonadati</taxon>
        <taxon>Planctomycetota</taxon>
        <taxon>Planctomycetia</taxon>
        <taxon>Pirellulales</taxon>
        <taxon>Thermoguttaceae</taxon>
        <taxon>Thermogutta</taxon>
    </lineage>
</organism>
<dbReference type="RefSeq" id="WP_095413641.1">
    <property type="nucleotide sequence ID" value="NZ_CP018477.1"/>
</dbReference>
<dbReference type="AlphaFoldDB" id="A0A286RA47"/>
<proteinExistence type="predicted"/>
<dbReference type="KEGG" id="ttf:THTE_0229"/>
<dbReference type="InterPro" id="IPR018657">
    <property type="entry name" value="LarA-like_N"/>
</dbReference>
<keyword evidence="3" id="KW-1185">Reference proteome</keyword>
<dbReference type="EMBL" id="CP018477">
    <property type="protein sequence ID" value="ASV72831.1"/>
    <property type="molecule type" value="Genomic_DNA"/>
</dbReference>
<name>A0A286RA47_9BACT</name>
<gene>
    <name evidence="2" type="ORF">THTE_0229</name>
</gene>
<dbReference type="Pfam" id="PF09861">
    <property type="entry name" value="Lar_N"/>
    <property type="match status" value="1"/>
</dbReference>
<protein>
    <submittedName>
        <fullName evidence="2">Iron-sulfur cluster binding protein</fullName>
    </submittedName>
</protein>
<sequence>MKDPLFPQIFRIRQRFASHKLDDIPGRIRAELYRVGIREKVRPGMQIAITAGSRGINNIRMILRTVAEVVRQCGGQPFLVPAMGSHGGGTAEGQREVLRGYGITEETVGCPIRSSMETVIIGKAPEGFDVHFDRHAFAADFVIVVNRIKPHTQFTGPIESGLMKMLLIGLGKHRGAEIYHRAAWDYGFDRVVRSVARIVLARCRILTGLAIVEDAYDDTAHIEAIPPQEFETREPELLRLAREWMPKLPFDHAHVLLIDRLGKDLSGAGIDTNVIGRKLADHRAGPGEKPDIRYICVRGLSPGTHGNAIGLGLAEFCRSHILREIDVHATRINAITSGHVSAAMLPLDYPTDREMLSVALSNIGLTPPQDARLMWISDTLHLAEVECSAAYYDEARHRDDLEVLTPPRPLPFNEEGNLPDMTALGILPKLADLPK</sequence>
<evidence type="ECO:0000313" key="2">
    <source>
        <dbReference type="EMBL" id="ASV72831.1"/>
    </source>
</evidence>
<dbReference type="GO" id="GO:0050043">
    <property type="term" value="F:lactate racemase activity"/>
    <property type="evidence" value="ECO:0007669"/>
    <property type="project" value="InterPro"/>
</dbReference>
<evidence type="ECO:0000259" key="1">
    <source>
        <dbReference type="Pfam" id="PF09861"/>
    </source>
</evidence>
<dbReference type="Gene3D" id="3.40.50.11440">
    <property type="match status" value="1"/>
</dbReference>
<dbReference type="OrthoDB" id="9788398at2"/>